<keyword evidence="11 13" id="KW-1071">Ligand-gated ion channel</keyword>
<dbReference type="Gene3D" id="3.40.190.10">
    <property type="entry name" value="Periplasmic binding protein-like II"/>
    <property type="match status" value="2"/>
</dbReference>
<evidence type="ECO:0000256" key="9">
    <source>
        <dbReference type="ARBA" id="ARBA00023170"/>
    </source>
</evidence>
<feature type="transmembrane region" description="Helical" evidence="15">
    <location>
        <begin position="827"/>
        <end position="847"/>
    </location>
</feature>
<dbReference type="FunFam" id="1.10.287.70:FF:000037">
    <property type="entry name" value="Glutamate receptor"/>
    <property type="match status" value="1"/>
</dbReference>
<dbReference type="Pfam" id="PF00060">
    <property type="entry name" value="Lig_chan"/>
    <property type="match status" value="1"/>
</dbReference>
<keyword evidence="6 15" id="KW-1133">Transmembrane helix</keyword>
<name>A0ABC8LKM3_ERUVS</name>
<dbReference type="CDD" id="cd13686">
    <property type="entry name" value="GluR_Plant"/>
    <property type="match status" value="1"/>
</dbReference>
<evidence type="ECO:0000256" key="15">
    <source>
        <dbReference type="SAM" id="Phobius"/>
    </source>
</evidence>
<feature type="domain" description="Ionotropic glutamate receptor C-terminal" evidence="17">
    <location>
        <begin position="465"/>
        <end position="804"/>
    </location>
</feature>
<keyword evidence="9 13" id="KW-0675">Receptor</keyword>
<dbReference type="FunFam" id="3.40.190.10:FF:000054">
    <property type="entry name" value="Glutamate receptor"/>
    <property type="match status" value="1"/>
</dbReference>
<dbReference type="SUPFAM" id="SSF53850">
    <property type="entry name" value="Periplasmic binding protein-like II"/>
    <property type="match status" value="1"/>
</dbReference>
<keyword evidence="12 13" id="KW-0407">Ion channel</keyword>
<organism evidence="18 19">
    <name type="scientific">Eruca vesicaria subsp. sativa</name>
    <name type="common">Garden rocket</name>
    <name type="synonym">Eruca sativa</name>
    <dbReference type="NCBI Taxonomy" id="29727"/>
    <lineage>
        <taxon>Eukaryota</taxon>
        <taxon>Viridiplantae</taxon>
        <taxon>Streptophyta</taxon>
        <taxon>Embryophyta</taxon>
        <taxon>Tracheophyta</taxon>
        <taxon>Spermatophyta</taxon>
        <taxon>Magnoliopsida</taxon>
        <taxon>eudicotyledons</taxon>
        <taxon>Gunneridae</taxon>
        <taxon>Pentapetalae</taxon>
        <taxon>rosids</taxon>
        <taxon>malvids</taxon>
        <taxon>Brassicales</taxon>
        <taxon>Brassicaceae</taxon>
        <taxon>Brassiceae</taxon>
        <taxon>Eruca</taxon>
    </lineage>
</organism>
<dbReference type="FunFam" id="3.40.190.10:FF:000039">
    <property type="entry name" value="Glutamate receptor"/>
    <property type="match status" value="1"/>
</dbReference>
<keyword evidence="10" id="KW-0325">Glycoprotein</keyword>
<dbReference type="GO" id="GO:0034220">
    <property type="term" value="P:monoatomic ion transmembrane transport"/>
    <property type="evidence" value="ECO:0007669"/>
    <property type="project" value="UniProtKB-KW"/>
</dbReference>
<evidence type="ECO:0000256" key="5">
    <source>
        <dbReference type="ARBA" id="ARBA00022729"/>
    </source>
</evidence>
<dbReference type="InterPro" id="IPR044440">
    <property type="entry name" value="GABAb_receptor_plant_PBP1"/>
</dbReference>
<evidence type="ECO:0000256" key="16">
    <source>
        <dbReference type="SAM" id="SignalP"/>
    </source>
</evidence>
<evidence type="ECO:0000259" key="17">
    <source>
        <dbReference type="SMART" id="SM00079"/>
    </source>
</evidence>
<evidence type="ECO:0000256" key="2">
    <source>
        <dbReference type="ARBA" id="ARBA00008685"/>
    </source>
</evidence>
<feature type="disulfide bond" evidence="14">
    <location>
        <begin position="753"/>
        <end position="807"/>
    </location>
</feature>
<evidence type="ECO:0000256" key="3">
    <source>
        <dbReference type="ARBA" id="ARBA00022448"/>
    </source>
</evidence>
<keyword evidence="3 13" id="KW-0813">Transport</keyword>
<dbReference type="GO" id="GO:0016020">
    <property type="term" value="C:membrane"/>
    <property type="evidence" value="ECO:0007669"/>
    <property type="project" value="UniProtKB-SubCell"/>
</dbReference>
<keyword evidence="7 13" id="KW-0406">Ion transport</keyword>
<comment type="caution">
    <text evidence="18">The sequence shown here is derived from an EMBL/GenBank/DDBJ whole genome shotgun (WGS) entry which is preliminary data.</text>
</comment>
<feature type="signal peptide" evidence="16">
    <location>
        <begin position="1"/>
        <end position="20"/>
    </location>
</feature>
<dbReference type="InterPro" id="IPR015683">
    <property type="entry name" value="Ionotropic_Glu_rcpt"/>
</dbReference>
<comment type="function">
    <text evidence="13">Glutamate-gated receptor that probably acts as non-selective cation channel.</text>
</comment>
<dbReference type="Proteomes" id="UP001642260">
    <property type="component" value="Unassembled WGS sequence"/>
</dbReference>
<evidence type="ECO:0000256" key="12">
    <source>
        <dbReference type="ARBA" id="ARBA00023303"/>
    </source>
</evidence>
<evidence type="ECO:0000256" key="14">
    <source>
        <dbReference type="PIRSR" id="PIRSR037090-50"/>
    </source>
</evidence>
<dbReference type="SMART" id="SM00079">
    <property type="entry name" value="PBPe"/>
    <property type="match status" value="1"/>
</dbReference>
<feature type="chain" id="PRO_5044893797" description="Glutamate receptor" evidence="16">
    <location>
        <begin position="21"/>
        <end position="910"/>
    </location>
</feature>
<evidence type="ECO:0000256" key="4">
    <source>
        <dbReference type="ARBA" id="ARBA00022692"/>
    </source>
</evidence>
<dbReference type="InterPro" id="IPR001828">
    <property type="entry name" value="ANF_lig-bd_rcpt"/>
</dbReference>
<dbReference type="FunFam" id="3.40.50.2300:FF:000081">
    <property type="entry name" value="Glutamate receptor"/>
    <property type="match status" value="1"/>
</dbReference>
<dbReference type="PIRSF" id="PIRSF037090">
    <property type="entry name" value="Iontro_Glu-like_rcpt_pln"/>
    <property type="match status" value="1"/>
</dbReference>
<protein>
    <recommendedName>
        <fullName evidence="13">Glutamate receptor</fullName>
    </recommendedName>
</protein>
<reference evidence="18 19" key="1">
    <citation type="submission" date="2022-03" db="EMBL/GenBank/DDBJ databases">
        <authorList>
            <person name="Macdonald S."/>
            <person name="Ahmed S."/>
            <person name="Newling K."/>
        </authorList>
    </citation>
    <scope>NUCLEOTIDE SEQUENCE [LARGE SCALE GENOMIC DNA]</scope>
</reference>
<dbReference type="Gene3D" id="1.10.287.70">
    <property type="match status" value="1"/>
</dbReference>
<evidence type="ECO:0000256" key="1">
    <source>
        <dbReference type="ARBA" id="ARBA00004141"/>
    </source>
</evidence>
<dbReference type="InterPro" id="IPR001320">
    <property type="entry name" value="Iontro_rcpt_C"/>
</dbReference>
<dbReference type="PANTHER" id="PTHR18966">
    <property type="entry name" value="IONOTROPIC GLUTAMATE RECEPTOR"/>
    <property type="match status" value="1"/>
</dbReference>
<evidence type="ECO:0000313" key="18">
    <source>
        <dbReference type="EMBL" id="CAH8384100.1"/>
    </source>
</evidence>
<sequence>MSWVLLSIIVLSGYEIISEGASSLHVVNVGAVFSLSTLHGEVANIAMKAAEDDVNSDPSFLGGSKLRIMMYDPKRNGFLSIMGVLKFMETDAVAIIGPQTSTMAHVMSYIANELNVPMLSFTALDPSLSPLQFPFFVQTAPNDLFLMRAIAEMVSYYGWSDVVALYNDDDNSRNGVTSLGDELGERRCKISYKAVLPLDVVITSPREIIDELTKIQGMESRVIIVNTFPKTGTMIFEEAKKLGMMEQGYVWIATTWLTSLLDSMYFLPPKRIETIRGVLTLRIHTPESRKKRDFVARWNKLSNGTVGLNVYGLYAYDTVWIIARAVKSLLDSGANISFSSDSKLTSLKGGTLNLGAVSIFDQGPKFRDYIVNTKMSGVTGPVQFLPDRSMFQPAYDIINVVGDKFKQIGYWSNHSGLSVIPPELLYSKPANRSSSNQHLYNVTWPGGTSETPRGWVFPKNGRRLRIGVPNRASFKDFVSTANGSNKVEGYSIDVFEAAIKLLPYPVPHEFVLFGDGLKNPNYNEIVNNFSTGVFDAVVGDIAIVKRRTRIVDFTQPYIESGLVVVAAVTKLNDTPLAFLRPFTPPMWAATAAFFLIIGLVIWILEHRINDEFRGPPRSQVVTIIWLFTNILEMFKLAGENTVSSLGRIVLLIWLFVVLIITSSYTANLTSILTVQQLNSPIKGVDTLMGSSERVGFQVGSYAENYMIDELNIARSRLVALGSPKEFATALQNGTVSAIIDERPYVDLFLSEFCGFAIRGQAFTRIGWGFAFPRDSPLAVDMSTAILGLSETGQLQKIREKWLSRSNCSNLNGSHSHDDQEQLTLHSFWGLFLMFAVACFIALFIYFFKIVRDFCNDHKPEEEAIVPSPESSHCNTLQTFLAYFDEKEDKTKRRLKRKRNHDLSVKFSRPM</sequence>
<evidence type="ECO:0000256" key="13">
    <source>
        <dbReference type="PIRNR" id="PIRNR037090"/>
    </source>
</evidence>
<feature type="transmembrane region" description="Helical" evidence="15">
    <location>
        <begin position="586"/>
        <end position="604"/>
    </location>
</feature>
<evidence type="ECO:0000256" key="6">
    <source>
        <dbReference type="ARBA" id="ARBA00022989"/>
    </source>
</evidence>
<dbReference type="SUPFAM" id="SSF53822">
    <property type="entry name" value="Periplasmic binding protein-like I"/>
    <property type="match status" value="1"/>
</dbReference>
<dbReference type="InterPro" id="IPR028082">
    <property type="entry name" value="Peripla_BP_I"/>
</dbReference>
<evidence type="ECO:0000256" key="8">
    <source>
        <dbReference type="ARBA" id="ARBA00023136"/>
    </source>
</evidence>
<comment type="similarity">
    <text evidence="2 13">Belongs to the glutamate-gated ion channel (TC 1.A.10.1) family.</text>
</comment>
<keyword evidence="14" id="KW-1015">Disulfide bond</keyword>
<keyword evidence="8 13" id="KW-0472">Membrane</keyword>
<evidence type="ECO:0000256" key="7">
    <source>
        <dbReference type="ARBA" id="ARBA00023065"/>
    </source>
</evidence>
<gene>
    <name evidence="18" type="ORF">ERUC_LOCUS36583</name>
</gene>
<keyword evidence="5 16" id="KW-0732">Signal</keyword>
<dbReference type="EMBL" id="CAKOAT010600710">
    <property type="protein sequence ID" value="CAH8384100.1"/>
    <property type="molecule type" value="Genomic_DNA"/>
</dbReference>
<accession>A0ABC8LKM3</accession>
<evidence type="ECO:0000313" key="19">
    <source>
        <dbReference type="Proteomes" id="UP001642260"/>
    </source>
</evidence>
<feature type="transmembrane region" description="Helical" evidence="15">
    <location>
        <begin position="648"/>
        <end position="666"/>
    </location>
</feature>
<dbReference type="Gene3D" id="3.40.50.2300">
    <property type="match status" value="2"/>
</dbReference>
<evidence type="ECO:0000256" key="10">
    <source>
        <dbReference type="ARBA" id="ARBA00023180"/>
    </source>
</evidence>
<evidence type="ECO:0000256" key="11">
    <source>
        <dbReference type="ARBA" id="ARBA00023286"/>
    </source>
</evidence>
<keyword evidence="19" id="KW-1185">Reference proteome</keyword>
<proteinExistence type="inferred from homology"/>
<dbReference type="AlphaFoldDB" id="A0ABC8LKM3"/>
<keyword evidence="4 15" id="KW-0812">Transmembrane</keyword>
<dbReference type="InterPro" id="IPR017103">
    <property type="entry name" value="Iontropic_Glu_rcpt_pln"/>
</dbReference>
<dbReference type="Pfam" id="PF01094">
    <property type="entry name" value="ANF_receptor"/>
    <property type="match status" value="1"/>
</dbReference>
<comment type="subcellular location">
    <subcellularLocation>
        <location evidence="1">Membrane</location>
        <topology evidence="1">Multi-pass membrane protein</topology>
    </subcellularLocation>
</comment>
<dbReference type="CDD" id="cd19990">
    <property type="entry name" value="PBP1_GABAb_receptor_plant"/>
    <property type="match status" value="1"/>
</dbReference>